<keyword evidence="10" id="KW-0804">Transcription</keyword>
<comment type="caution">
    <text evidence="12">The sequence shown here is derived from an EMBL/GenBank/DDBJ whole genome shotgun (WGS) entry which is preliminary data.</text>
</comment>
<dbReference type="EMBL" id="JACHWZ010000002">
    <property type="protein sequence ID" value="MBB3059666.1"/>
    <property type="molecule type" value="Genomic_DNA"/>
</dbReference>
<dbReference type="GO" id="GO:0046872">
    <property type="term" value="F:metal ion binding"/>
    <property type="evidence" value="ECO:0007669"/>
    <property type="project" value="UniProtKB-KW"/>
</dbReference>
<sequence length="160" mass="17697">MTMKKGGGSTCQDPKLRRELTVGEVAERSGVAVSTLHFYESKGLIKSWRTAGNQRRYARDVLRRVGIIKVAQRTGIPLAEIREALDTLPNGRTPNARDWAKLSARWREDLDGRIEQLTLLRDRLEGCIGCGCLSMDSCPLRNPEDVAGGRGSGPQYLVSD</sequence>
<dbReference type="CDD" id="cd01110">
    <property type="entry name" value="HTH_SoxR"/>
    <property type="match status" value="1"/>
</dbReference>
<keyword evidence="13" id="KW-1185">Reference proteome</keyword>
<dbReference type="FunFam" id="1.10.1660.10:FF:000002">
    <property type="entry name" value="Redox-sensitive transcriptional activator SoxR"/>
    <property type="match status" value="1"/>
</dbReference>
<name>A0A7W4Z7N1_9GAMM</name>
<evidence type="ECO:0000313" key="13">
    <source>
        <dbReference type="Proteomes" id="UP000535937"/>
    </source>
</evidence>
<dbReference type="SMART" id="SM00422">
    <property type="entry name" value="HTH_MERR"/>
    <property type="match status" value="1"/>
</dbReference>
<evidence type="ECO:0000256" key="3">
    <source>
        <dbReference type="ARBA" id="ARBA00022714"/>
    </source>
</evidence>
<keyword evidence="6" id="KW-0411">Iron-sulfur</keyword>
<dbReference type="Proteomes" id="UP000535937">
    <property type="component" value="Unassembled WGS sequence"/>
</dbReference>
<dbReference type="InterPro" id="IPR015358">
    <property type="entry name" value="Tscrpt_reg_MerR_DNA-bd"/>
</dbReference>
<dbReference type="GO" id="GO:0003700">
    <property type="term" value="F:DNA-binding transcription factor activity"/>
    <property type="evidence" value="ECO:0007669"/>
    <property type="project" value="InterPro"/>
</dbReference>
<evidence type="ECO:0000313" key="12">
    <source>
        <dbReference type="EMBL" id="MBB3059666.1"/>
    </source>
</evidence>
<dbReference type="GO" id="GO:0006979">
    <property type="term" value="P:response to oxidative stress"/>
    <property type="evidence" value="ECO:0007669"/>
    <property type="project" value="InterPro"/>
</dbReference>
<evidence type="ECO:0000256" key="1">
    <source>
        <dbReference type="ARBA" id="ARBA00011738"/>
    </source>
</evidence>
<comment type="subunit">
    <text evidence="1">Homodimer.</text>
</comment>
<evidence type="ECO:0000259" key="11">
    <source>
        <dbReference type="PROSITE" id="PS50937"/>
    </source>
</evidence>
<evidence type="ECO:0000256" key="6">
    <source>
        <dbReference type="ARBA" id="ARBA00023014"/>
    </source>
</evidence>
<evidence type="ECO:0000256" key="9">
    <source>
        <dbReference type="ARBA" id="ARBA00023159"/>
    </source>
</evidence>
<evidence type="ECO:0000256" key="2">
    <source>
        <dbReference type="ARBA" id="ARBA00014474"/>
    </source>
</evidence>
<dbReference type="RefSeq" id="WP_281383049.1">
    <property type="nucleotide sequence ID" value="NZ_JACHWZ010000002.1"/>
</dbReference>
<dbReference type="InterPro" id="IPR047057">
    <property type="entry name" value="MerR_fam"/>
</dbReference>
<dbReference type="PANTHER" id="PTHR30204">
    <property type="entry name" value="REDOX-CYCLING DRUG-SENSING TRANSCRIPTIONAL ACTIVATOR SOXR"/>
    <property type="match status" value="1"/>
</dbReference>
<dbReference type="GO" id="GO:0003677">
    <property type="term" value="F:DNA binding"/>
    <property type="evidence" value="ECO:0007669"/>
    <property type="project" value="UniProtKB-KW"/>
</dbReference>
<reference evidence="12 13" key="1">
    <citation type="submission" date="2020-08" db="EMBL/GenBank/DDBJ databases">
        <title>Genomic Encyclopedia of Type Strains, Phase III (KMG-III): the genomes of soil and plant-associated and newly described type strains.</title>
        <authorList>
            <person name="Whitman W."/>
        </authorList>
    </citation>
    <scope>NUCLEOTIDE SEQUENCE [LARGE SCALE GENOMIC DNA]</scope>
    <source>
        <strain evidence="12 13">CECT 8799</strain>
    </source>
</reference>
<keyword evidence="8" id="KW-0238">DNA-binding</keyword>
<evidence type="ECO:0000256" key="4">
    <source>
        <dbReference type="ARBA" id="ARBA00022723"/>
    </source>
</evidence>
<dbReference type="PANTHER" id="PTHR30204:SF0">
    <property type="entry name" value="REDOX-SENSITIVE TRANSCRIPTIONAL ACTIVATOR SOXR"/>
    <property type="match status" value="1"/>
</dbReference>
<dbReference type="Pfam" id="PF09278">
    <property type="entry name" value="MerR-DNA-bind"/>
    <property type="match status" value="1"/>
</dbReference>
<dbReference type="AlphaFoldDB" id="A0A7W4Z7N1"/>
<keyword evidence="7" id="KW-0805">Transcription regulation</keyword>
<evidence type="ECO:0000256" key="7">
    <source>
        <dbReference type="ARBA" id="ARBA00023015"/>
    </source>
</evidence>
<dbReference type="SUPFAM" id="SSF46955">
    <property type="entry name" value="Putative DNA-binding domain"/>
    <property type="match status" value="1"/>
</dbReference>
<keyword evidence="3" id="KW-0001">2Fe-2S</keyword>
<keyword evidence="4" id="KW-0479">Metal-binding</keyword>
<dbReference type="Gene3D" id="1.10.1660.10">
    <property type="match status" value="1"/>
</dbReference>
<dbReference type="PRINTS" id="PR00040">
    <property type="entry name" value="HTHMERR"/>
</dbReference>
<organism evidence="12 13">
    <name type="scientific">Microbulbifer rhizosphaerae</name>
    <dbReference type="NCBI Taxonomy" id="1562603"/>
    <lineage>
        <taxon>Bacteria</taxon>
        <taxon>Pseudomonadati</taxon>
        <taxon>Pseudomonadota</taxon>
        <taxon>Gammaproteobacteria</taxon>
        <taxon>Cellvibrionales</taxon>
        <taxon>Microbulbiferaceae</taxon>
        <taxon>Microbulbifer</taxon>
    </lineage>
</organism>
<dbReference type="NCBIfam" id="TIGR01950">
    <property type="entry name" value="SoxR"/>
    <property type="match status" value="1"/>
</dbReference>
<dbReference type="PROSITE" id="PS50937">
    <property type="entry name" value="HTH_MERR_2"/>
    <property type="match status" value="1"/>
</dbReference>
<dbReference type="InterPro" id="IPR000551">
    <property type="entry name" value="MerR-type_HTH_dom"/>
</dbReference>
<gene>
    <name evidence="12" type="ORF">FHS09_000474</name>
</gene>
<evidence type="ECO:0000256" key="5">
    <source>
        <dbReference type="ARBA" id="ARBA00023004"/>
    </source>
</evidence>
<evidence type="ECO:0000256" key="8">
    <source>
        <dbReference type="ARBA" id="ARBA00023125"/>
    </source>
</evidence>
<dbReference type="InterPro" id="IPR010211">
    <property type="entry name" value="Redox-sen_tscrpt-act_SoxR"/>
</dbReference>
<dbReference type="GO" id="GO:0051537">
    <property type="term" value="F:2 iron, 2 sulfur cluster binding"/>
    <property type="evidence" value="ECO:0007669"/>
    <property type="project" value="UniProtKB-KW"/>
</dbReference>
<accession>A0A7W4Z7N1</accession>
<dbReference type="Pfam" id="PF00376">
    <property type="entry name" value="MerR"/>
    <property type="match status" value="1"/>
</dbReference>
<dbReference type="PROSITE" id="PS00552">
    <property type="entry name" value="HTH_MERR_1"/>
    <property type="match status" value="1"/>
</dbReference>
<keyword evidence="9" id="KW-0010">Activator</keyword>
<dbReference type="InterPro" id="IPR009061">
    <property type="entry name" value="DNA-bd_dom_put_sf"/>
</dbReference>
<proteinExistence type="predicted"/>
<protein>
    <recommendedName>
        <fullName evidence="2">Redox-sensitive transcriptional activator SoxR</fullName>
    </recommendedName>
</protein>
<evidence type="ECO:0000256" key="10">
    <source>
        <dbReference type="ARBA" id="ARBA00023163"/>
    </source>
</evidence>
<feature type="domain" description="HTH merR-type" evidence="11">
    <location>
        <begin position="19"/>
        <end position="87"/>
    </location>
</feature>
<keyword evidence="5" id="KW-0408">Iron</keyword>